<keyword evidence="7" id="KW-0282">Flagellum</keyword>
<keyword evidence="3 4" id="KW-0975">Bacterial flagellum</keyword>
<feature type="domain" description="Flagellin C-terminal" evidence="6">
    <location>
        <begin position="197"/>
        <end position="282"/>
    </location>
</feature>
<evidence type="ECO:0000313" key="9">
    <source>
        <dbReference type="Proteomes" id="UP000280586"/>
    </source>
</evidence>
<dbReference type="Proteomes" id="UP001055437">
    <property type="component" value="Chromosome"/>
</dbReference>
<dbReference type="RefSeq" id="WP_066673895.1">
    <property type="nucleotide sequence ID" value="NZ_CABMIZ010000003.1"/>
</dbReference>
<dbReference type="InterPro" id="IPR042187">
    <property type="entry name" value="Flagellin_C_sub2"/>
</dbReference>
<dbReference type="OrthoDB" id="9796789at2"/>
<dbReference type="Gene3D" id="6.10.10.10">
    <property type="entry name" value="Flagellar export chaperone, C-terminal domain"/>
    <property type="match status" value="1"/>
</dbReference>
<dbReference type="AlphaFoldDB" id="A0A9N7PKF2"/>
<dbReference type="InterPro" id="IPR001492">
    <property type="entry name" value="Flagellin"/>
</dbReference>
<evidence type="ECO:0000259" key="5">
    <source>
        <dbReference type="Pfam" id="PF00669"/>
    </source>
</evidence>
<comment type="function">
    <text evidence="4">Flagellin is the subunit protein which polymerizes to form the filaments of bacterial flagella.</text>
</comment>
<dbReference type="PANTHER" id="PTHR42792:SF2">
    <property type="entry name" value="FLAGELLIN"/>
    <property type="match status" value="1"/>
</dbReference>
<gene>
    <name evidence="7" type="ORF">CP523_02635</name>
    <name evidence="8" type="ORF">NH397_10970</name>
</gene>
<organism evidence="7 9">
    <name type="scientific">Clostridium septicum</name>
    <dbReference type="NCBI Taxonomy" id="1504"/>
    <lineage>
        <taxon>Bacteria</taxon>
        <taxon>Bacillati</taxon>
        <taxon>Bacillota</taxon>
        <taxon>Clostridia</taxon>
        <taxon>Eubacteriales</taxon>
        <taxon>Clostridiaceae</taxon>
        <taxon>Clostridium</taxon>
    </lineage>
</organism>
<evidence type="ECO:0000313" key="7">
    <source>
        <dbReference type="EMBL" id="AYE33436.1"/>
    </source>
</evidence>
<evidence type="ECO:0000259" key="6">
    <source>
        <dbReference type="Pfam" id="PF00700"/>
    </source>
</evidence>
<evidence type="ECO:0000256" key="2">
    <source>
        <dbReference type="ARBA" id="ARBA00020110"/>
    </source>
</evidence>
<sequence>MRLNQNIASLNIYKNYKRNLKLQSASLEKISTGNKINKAKDDPNKLGMSEGLRMQIRGIQSAEKNLQDGSSMMQSVEGSLSSITEMLLRMKELVIQGSNGTNSDADLQTIQAEIVQIKENIDFTANTSDFNGVNLLHNENVDNNNYPGYKTHMVGANSGEELQVPLFNISTNILKDKDGNNVKNIDVTDRDKVNKNISAIDSAISIVNDVRSKYGAIQSRMETSYENLISTSSTLQKSESKVRDADIALEMVEYSRTSVLHNSALSILNQSNNFPQDVLRILERIK</sequence>
<dbReference type="SUPFAM" id="SSF64518">
    <property type="entry name" value="Phase 1 flagellin"/>
    <property type="match status" value="1"/>
</dbReference>
<dbReference type="Pfam" id="PF00700">
    <property type="entry name" value="Flagellin_C"/>
    <property type="match status" value="1"/>
</dbReference>
<evidence type="ECO:0000256" key="1">
    <source>
        <dbReference type="ARBA" id="ARBA00005709"/>
    </source>
</evidence>
<accession>A0A9N7PKF2</accession>
<dbReference type="EMBL" id="CP023671">
    <property type="protein sequence ID" value="AYE33436.1"/>
    <property type="molecule type" value="Genomic_DNA"/>
</dbReference>
<reference evidence="8" key="2">
    <citation type="submission" date="2022-06" db="EMBL/GenBank/DDBJ databases">
        <authorList>
            <person name="Holder M.E."/>
            <person name="Ajami N.J."/>
            <person name="Petrosino J.F."/>
        </authorList>
    </citation>
    <scope>NUCLEOTIDE SEQUENCE</scope>
    <source>
        <strain evidence="8">RMA 8861</strain>
    </source>
</reference>
<dbReference type="PANTHER" id="PTHR42792">
    <property type="entry name" value="FLAGELLIN"/>
    <property type="match status" value="1"/>
</dbReference>
<comment type="subcellular location">
    <subcellularLocation>
        <location evidence="4">Secreted</location>
    </subcellularLocation>
    <subcellularLocation>
        <location evidence="4">Bacterial flagellum</location>
    </subcellularLocation>
</comment>
<keyword evidence="7" id="KW-0966">Cell projection</keyword>
<evidence type="ECO:0000256" key="3">
    <source>
        <dbReference type="ARBA" id="ARBA00023143"/>
    </source>
</evidence>
<dbReference type="Proteomes" id="UP000280586">
    <property type="component" value="Chromosome"/>
</dbReference>
<protein>
    <recommendedName>
        <fullName evidence="2 4">Flagellin</fullName>
    </recommendedName>
</protein>
<dbReference type="KEGG" id="csep:CP523_02635"/>
<evidence type="ECO:0000313" key="8">
    <source>
        <dbReference type="EMBL" id="USS00015.1"/>
    </source>
</evidence>
<dbReference type="Pfam" id="PF00669">
    <property type="entry name" value="Flagellin_N"/>
    <property type="match status" value="1"/>
</dbReference>
<evidence type="ECO:0000256" key="4">
    <source>
        <dbReference type="RuleBase" id="RU362073"/>
    </source>
</evidence>
<dbReference type="GeneID" id="303559574"/>
<dbReference type="GO" id="GO:0009288">
    <property type="term" value="C:bacterial-type flagellum"/>
    <property type="evidence" value="ECO:0007669"/>
    <property type="project" value="UniProtKB-SubCell"/>
</dbReference>
<feature type="domain" description="Flagellin N-terminal" evidence="5">
    <location>
        <begin position="4"/>
        <end position="139"/>
    </location>
</feature>
<evidence type="ECO:0000313" key="10">
    <source>
        <dbReference type="Proteomes" id="UP001055437"/>
    </source>
</evidence>
<proteinExistence type="inferred from homology"/>
<reference evidence="7 9" key="1">
    <citation type="submission" date="2017-09" db="EMBL/GenBank/DDBJ databases">
        <authorList>
            <person name="Thomas P."/>
            <person name="Seyboldt C."/>
        </authorList>
    </citation>
    <scope>NUCLEOTIDE SEQUENCE [LARGE SCALE GENOMIC DNA]</scope>
    <source>
        <strain evidence="7 9">DSM 7534</strain>
    </source>
</reference>
<dbReference type="GO" id="GO:0005576">
    <property type="term" value="C:extracellular region"/>
    <property type="evidence" value="ECO:0007669"/>
    <property type="project" value="UniProtKB-SubCell"/>
</dbReference>
<name>A0A9N7PKF2_CLOSE</name>
<dbReference type="InterPro" id="IPR001029">
    <property type="entry name" value="Flagellin_N"/>
</dbReference>
<dbReference type="EMBL" id="CP099799">
    <property type="protein sequence ID" value="USS00015.1"/>
    <property type="molecule type" value="Genomic_DNA"/>
</dbReference>
<dbReference type="InterPro" id="IPR046358">
    <property type="entry name" value="Flagellin_C"/>
</dbReference>
<dbReference type="GO" id="GO:0005198">
    <property type="term" value="F:structural molecule activity"/>
    <property type="evidence" value="ECO:0007669"/>
    <property type="project" value="UniProtKB-UniRule"/>
</dbReference>
<dbReference type="Gene3D" id="1.20.1330.10">
    <property type="entry name" value="f41 fragment of flagellin, N-terminal domain"/>
    <property type="match status" value="1"/>
</dbReference>
<keyword evidence="10" id="KW-1185">Reference proteome</keyword>
<keyword evidence="7" id="KW-0969">Cilium</keyword>
<keyword evidence="4" id="KW-0964">Secreted</keyword>
<dbReference type="PRINTS" id="PR00207">
    <property type="entry name" value="FLAGELLIN"/>
</dbReference>
<comment type="similarity">
    <text evidence="1 4">Belongs to the bacterial flagellin family.</text>
</comment>